<dbReference type="CDD" id="cd03392">
    <property type="entry name" value="PAP2_like_2"/>
    <property type="match status" value="1"/>
</dbReference>
<keyword evidence="1" id="KW-1133">Transmembrane helix</keyword>
<feature type="domain" description="Phosphatidic acid phosphatase type 2/haloperoxidase" evidence="2">
    <location>
        <begin position="56"/>
        <end position="160"/>
    </location>
</feature>
<proteinExistence type="predicted"/>
<gene>
    <name evidence="3" type="ORF">ENW11_00020</name>
</gene>
<dbReference type="AlphaFoldDB" id="A0A7V4TE64"/>
<keyword evidence="1" id="KW-0812">Transmembrane</keyword>
<evidence type="ECO:0000256" key="1">
    <source>
        <dbReference type="SAM" id="Phobius"/>
    </source>
</evidence>
<feature type="transmembrane region" description="Helical" evidence="1">
    <location>
        <begin position="175"/>
        <end position="193"/>
    </location>
</feature>
<dbReference type="SMART" id="SM00014">
    <property type="entry name" value="acidPPc"/>
    <property type="match status" value="1"/>
</dbReference>
<dbReference type="InterPro" id="IPR036938">
    <property type="entry name" value="PAP2/HPO_sf"/>
</dbReference>
<evidence type="ECO:0000313" key="3">
    <source>
        <dbReference type="EMBL" id="HGY38191.1"/>
    </source>
</evidence>
<dbReference type="PANTHER" id="PTHR14969:SF13">
    <property type="entry name" value="AT30094P"/>
    <property type="match status" value="1"/>
</dbReference>
<dbReference type="Gene3D" id="1.20.144.10">
    <property type="entry name" value="Phosphatidic acid phosphatase type 2/haloperoxidase"/>
    <property type="match status" value="1"/>
</dbReference>
<feature type="transmembrane region" description="Helical" evidence="1">
    <location>
        <begin position="199"/>
        <end position="216"/>
    </location>
</feature>
<feature type="transmembrane region" description="Helical" evidence="1">
    <location>
        <begin position="145"/>
        <end position="163"/>
    </location>
</feature>
<dbReference type="PANTHER" id="PTHR14969">
    <property type="entry name" value="SPHINGOSINE-1-PHOSPHATE PHOSPHOHYDROLASE"/>
    <property type="match status" value="1"/>
</dbReference>
<dbReference type="Pfam" id="PF01569">
    <property type="entry name" value="PAP2"/>
    <property type="match status" value="1"/>
</dbReference>
<keyword evidence="1" id="KW-0472">Membrane</keyword>
<organism evidence="3">
    <name type="scientific">Candidatus Caldatribacterium saccharofermentans</name>
    <dbReference type="NCBI Taxonomy" id="1454753"/>
    <lineage>
        <taxon>Bacteria</taxon>
        <taxon>Pseudomonadati</taxon>
        <taxon>Atribacterota</taxon>
        <taxon>Atribacteria</taxon>
        <taxon>Atribacterales</taxon>
        <taxon>Candidatus Caldatribacteriaceae</taxon>
        <taxon>Candidatus Caldatribacterium</taxon>
    </lineage>
</organism>
<dbReference type="SUPFAM" id="SSF48317">
    <property type="entry name" value="Acid phosphatase/Vanadium-dependent haloperoxidase"/>
    <property type="match status" value="1"/>
</dbReference>
<name>A0A7V4TE64_9BACT</name>
<comment type="caution">
    <text evidence="3">The sequence shown here is derived from an EMBL/GenBank/DDBJ whole genome shotgun (WGS) entry which is preliminary data.</text>
</comment>
<feature type="transmembrane region" description="Helical" evidence="1">
    <location>
        <begin position="253"/>
        <end position="272"/>
    </location>
</feature>
<feature type="transmembrane region" description="Helical" evidence="1">
    <location>
        <begin position="119"/>
        <end position="139"/>
    </location>
</feature>
<dbReference type="InterPro" id="IPR000326">
    <property type="entry name" value="PAP2/HPO"/>
</dbReference>
<dbReference type="InterPro" id="IPR000540">
    <property type="entry name" value="Flag_MotA_CS"/>
</dbReference>
<protein>
    <submittedName>
        <fullName evidence="3">Phosphatase PAP2 family protein</fullName>
    </submittedName>
</protein>
<dbReference type="EMBL" id="DTIY01000001">
    <property type="protein sequence ID" value="HGY38191.1"/>
    <property type="molecule type" value="Genomic_DNA"/>
</dbReference>
<sequence>MGWFRNLDVLLTVQRSATPFLDSVMRGISFLGSEFFYFAVLLFLYWSGRRKPAIHLACTVLLSLYASFLLKELFHLPRPAGAGLRVLETVEDFSFPSGHAQSTASFWFFLAFSSRKPSVFLLGGTIVFLVALSRLYLGVHYLEDVLFGALFGFGLAFGFRKLLSLAAQRKVSLPYALVLLGLLSTVLFVASPSPLAVKTSGALSGTLLGYLLARWFGFPERPLVPGEYLLGAGTVALVYLGGKMLPLPHEGWLWVRYLSLTFSATFLFPGLLHSLRHDSRRHSQLLP</sequence>
<feature type="transmembrane region" description="Helical" evidence="1">
    <location>
        <begin position="28"/>
        <end position="46"/>
    </location>
</feature>
<feature type="transmembrane region" description="Helical" evidence="1">
    <location>
        <begin position="53"/>
        <end position="70"/>
    </location>
</feature>
<evidence type="ECO:0000259" key="2">
    <source>
        <dbReference type="SMART" id="SM00014"/>
    </source>
</evidence>
<reference evidence="3" key="1">
    <citation type="journal article" date="2020" name="mSystems">
        <title>Genome- and Community-Level Interaction Insights into Carbon Utilization and Element Cycling Functions of Hydrothermarchaeota in Hydrothermal Sediment.</title>
        <authorList>
            <person name="Zhou Z."/>
            <person name="Liu Y."/>
            <person name="Xu W."/>
            <person name="Pan J."/>
            <person name="Luo Z.H."/>
            <person name="Li M."/>
        </authorList>
    </citation>
    <scope>NUCLEOTIDE SEQUENCE [LARGE SCALE GENOMIC DNA]</scope>
    <source>
        <strain evidence="3">SpSt-82</strain>
    </source>
</reference>
<accession>A0A7V4TE64</accession>
<dbReference type="PROSITE" id="PS01307">
    <property type="entry name" value="MOTA"/>
    <property type="match status" value="1"/>
</dbReference>